<proteinExistence type="predicted"/>
<evidence type="ECO:0000313" key="3">
    <source>
        <dbReference type="Proteomes" id="UP001142317"/>
    </source>
</evidence>
<dbReference type="Pfam" id="PF18864">
    <property type="entry name" value="AbiTii"/>
    <property type="match status" value="1"/>
</dbReference>
<name>A0A9W6M377_9MICO</name>
<evidence type="ECO:0000259" key="1">
    <source>
        <dbReference type="Pfam" id="PF18864"/>
    </source>
</evidence>
<accession>A0A9W6M377</accession>
<protein>
    <recommendedName>
        <fullName evidence="1">AbiTii domain-containing protein</fullName>
    </recommendedName>
</protein>
<reference evidence="2" key="2">
    <citation type="submission" date="2023-01" db="EMBL/GenBank/DDBJ databases">
        <authorList>
            <person name="Sun Q."/>
            <person name="Evtushenko L."/>
        </authorList>
    </citation>
    <scope>NUCLEOTIDE SEQUENCE</scope>
    <source>
        <strain evidence="2">VKM Ac-1447</strain>
    </source>
</reference>
<comment type="caution">
    <text evidence="2">The sequence shown here is derived from an EMBL/GenBank/DDBJ whole genome shotgun (WGS) entry which is preliminary data.</text>
</comment>
<organism evidence="2 3">
    <name type="scientific">Microbacterium imperiale</name>
    <dbReference type="NCBI Taxonomy" id="33884"/>
    <lineage>
        <taxon>Bacteria</taxon>
        <taxon>Bacillati</taxon>
        <taxon>Actinomycetota</taxon>
        <taxon>Actinomycetes</taxon>
        <taxon>Micrococcales</taxon>
        <taxon>Microbacteriaceae</taxon>
        <taxon>Microbacterium</taxon>
    </lineage>
</organism>
<reference evidence="2" key="1">
    <citation type="journal article" date="2014" name="Int. J. Syst. Evol. Microbiol.">
        <title>Complete genome sequence of Corynebacterium casei LMG S-19264T (=DSM 44701T), isolated from a smear-ripened cheese.</title>
        <authorList>
            <consortium name="US DOE Joint Genome Institute (JGI-PGF)"/>
            <person name="Walter F."/>
            <person name="Albersmeier A."/>
            <person name="Kalinowski J."/>
            <person name="Ruckert C."/>
        </authorList>
    </citation>
    <scope>NUCLEOTIDE SEQUENCE</scope>
    <source>
        <strain evidence="2">VKM Ac-1447</strain>
    </source>
</reference>
<evidence type="ECO:0000313" key="2">
    <source>
        <dbReference type="EMBL" id="GLJ80338.1"/>
    </source>
</evidence>
<dbReference type="RefSeq" id="WP_210006588.1">
    <property type="nucleotide sequence ID" value="NZ_BSEO01000014.1"/>
</dbReference>
<feature type="domain" description="AbiTii" evidence="1">
    <location>
        <begin position="4"/>
        <end position="173"/>
    </location>
</feature>
<dbReference type="Proteomes" id="UP001142317">
    <property type="component" value="Unassembled WGS sequence"/>
</dbReference>
<gene>
    <name evidence="2" type="ORF">GCM10017586_20210</name>
</gene>
<dbReference type="AlphaFoldDB" id="A0A9W6M377"/>
<dbReference type="EMBL" id="BSEO01000014">
    <property type="protein sequence ID" value="GLJ80338.1"/>
    <property type="molecule type" value="Genomic_DNA"/>
</dbReference>
<sequence length="279" mass="29511">MDMLDDVVSGASSRTVSTPDLLRLVQTLAQDLGSPELRSWARAELTGYLPEHRLPSYRGPFALPIENAIDPSEATVTVELRGPLAEVSQTADLVDGRSLYEADPRDAVARYRARIADGIDPRIALMRLCGESSVVPAPLLRSVDESVRNRVLDIALDLRAVAHPSSEGLTVSAAALALVVDGALGLAPGHGAPGTTPPLLQDAAAADLVDRMSAVLADVHRAEEAVRVVLEDEPGAVKRNSVQRLANAVRAGRIPAAPGIHPDEAADRVVDIAARHLGW</sequence>
<dbReference type="InterPro" id="IPR041304">
    <property type="entry name" value="AbiTii"/>
</dbReference>
<keyword evidence="3" id="KW-1185">Reference proteome</keyword>